<protein>
    <submittedName>
        <fullName evidence="2">Uncharacterized protein</fullName>
    </submittedName>
</protein>
<proteinExistence type="predicted"/>
<keyword evidence="3" id="KW-1185">Reference proteome</keyword>
<gene>
    <name evidence="2" type="ORF">SK128_020379</name>
</gene>
<evidence type="ECO:0000313" key="2">
    <source>
        <dbReference type="EMBL" id="KAK7068764.1"/>
    </source>
</evidence>
<dbReference type="EMBL" id="JAXCGZ010017131">
    <property type="protein sequence ID" value="KAK7068764.1"/>
    <property type="molecule type" value="Genomic_DNA"/>
</dbReference>
<evidence type="ECO:0000256" key="1">
    <source>
        <dbReference type="SAM" id="MobiDB-lite"/>
    </source>
</evidence>
<reference evidence="2 3" key="1">
    <citation type="submission" date="2023-11" db="EMBL/GenBank/DDBJ databases">
        <title>Halocaridina rubra genome assembly.</title>
        <authorList>
            <person name="Smith C."/>
        </authorList>
    </citation>
    <scope>NUCLEOTIDE SEQUENCE [LARGE SCALE GENOMIC DNA]</scope>
    <source>
        <strain evidence="2">EP-1</strain>
        <tissue evidence="2">Whole</tissue>
    </source>
</reference>
<feature type="region of interest" description="Disordered" evidence="1">
    <location>
        <begin position="17"/>
        <end position="36"/>
    </location>
</feature>
<evidence type="ECO:0000313" key="3">
    <source>
        <dbReference type="Proteomes" id="UP001381693"/>
    </source>
</evidence>
<sequence length="215" mass="24279">MVLICCPLSNVTIPAESHKQLPLPNPGSKLPSHSPMEGQTELELLAKLDSSMKIESQHKFLPLNDTKAPSQEKQQIIPKEVLNEQSQSTNHLDAEPKDQLALQSQNQVQQQYWKQPAISENIKQTSSERVALGDLRGQPLIKQESLSRDTDFLSKLRSRIEANEKSSLHSYLQPLNQLYRSNYQSYPDTMMPANANIVHVSENTDLPMSESVPWI</sequence>
<dbReference type="AlphaFoldDB" id="A0AAN8WYI2"/>
<accession>A0AAN8WYI2</accession>
<organism evidence="2 3">
    <name type="scientific">Halocaridina rubra</name>
    <name type="common">Hawaiian red shrimp</name>
    <dbReference type="NCBI Taxonomy" id="373956"/>
    <lineage>
        <taxon>Eukaryota</taxon>
        <taxon>Metazoa</taxon>
        <taxon>Ecdysozoa</taxon>
        <taxon>Arthropoda</taxon>
        <taxon>Crustacea</taxon>
        <taxon>Multicrustacea</taxon>
        <taxon>Malacostraca</taxon>
        <taxon>Eumalacostraca</taxon>
        <taxon>Eucarida</taxon>
        <taxon>Decapoda</taxon>
        <taxon>Pleocyemata</taxon>
        <taxon>Caridea</taxon>
        <taxon>Atyoidea</taxon>
        <taxon>Atyidae</taxon>
        <taxon>Halocaridina</taxon>
    </lineage>
</organism>
<name>A0AAN8WYI2_HALRR</name>
<dbReference type="Proteomes" id="UP001381693">
    <property type="component" value="Unassembled WGS sequence"/>
</dbReference>
<comment type="caution">
    <text evidence="2">The sequence shown here is derived from an EMBL/GenBank/DDBJ whole genome shotgun (WGS) entry which is preliminary data.</text>
</comment>